<proteinExistence type="inferred from homology"/>
<keyword evidence="4 8" id="KW-0566">Pantothenate biosynthesis</keyword>
<dbReference type="SUPFAM" id="SSF52374">
    <property type="entry name" value="Nucleotidylyl transferase"/>
    <property type="match status" value="1"/>
</dbReference>
<evidence type="ECO:0000313" key="10">
    <source>
        <dbReference type="Proteomes" id="UP000254266"/>
    </source>
</evidence>
<protein>
    <recommendedName>
        <fullName evidence="8">Pantothenate synthetase</fullName>
        <shortName evidence="8">PS</shortName>
        <ecNumber evidence="8">6.3.2.1</ecNumber>
    </recommendedName>
    <alternativeName>
        <fullName evidence="8">Pantoate--beta-alanine ligase</fullName>
    </alternativeName>
    <alternativeName>
        <fullName evidence="8">Pantoate-activating enzyme</fullName>
    </alternativeName>
</protein>
<dbReference type="AlphaFoldDB" id="A0A370D9I1"/>
<reference evidence="9 10" key="1">
    <citation type="journal article" date="2018" name="ISME J.">
        <title>Endosymbiont genomes yield clues of tubeworm success.</title>
        <authorList>
            <person name="Li Y."/>
            <person name="Liles M.R."/>
            <person name="Halanych K.M."/>
        </authorList>
    </citation>
    <scope>NUCLEOTIDE SEQUENCE [LARGE SCALE GENOMIC DNA]</scope>
    <source>
        <strain evidence="9">A1464</strain>
    </source>
</reference>
<gene>
    <name evidence="8" type="primary">panC</name>
    <name evidence="9" type="ORF">DIZ80_14080</name>
</gene>
<dbReference type="GO" id="GO:0015940">
    <property type="term" value="P:pantothenate biosynthetic process"/>
    <property type="evidence" value="ECO:0007669"/>
    <property type="project" value="UniProtKB-UniRule"/>
</dbReference>
<feature type="binding site" evidence="8">
    <location>
        <position position="61"/>
    </location>
    <ligand>
        <name>(R)-pantoate</name>
        <dbReference type="ChEBI" id="CHEBI:15980"/>
    </ligand>
</feature>
<dbReference type="GO" id="GO:0004592">
    <property type="term" value="F:pantoate-beta-alanine ligase activity"/>
    <property type="evidence" value="ECO:0007669"/>
    <property type="project" value="UniProtKB-UniRule"/>
</dbReference>
<sequence length="281" mass="31610">MKISKTIPSLKQSTKQWQLDGQRIAFVPTMGHLHAGHIVLINQARLLCDKVVVSIFVNPLQFNEKSDFDGYPKTLDADQKKLITAQTDLLFLPDSEMMYANGQLATTKICVPEITQELEGEHRPGHFDGVSTVVNKLFNLVQPDIAFFGEKDFQQLLLIRKMVEDLNMPVEIQSVATCREADGLAMSSRNSRLSDEQRGLAPKLYAALQQVSRQVLQGEQALSELEVQAKNELQSYGFEVEYISVRDRLNLKISDKKSTNRLVLAAARLGEVRLIDNLIID</sequence>
<dbReference type="EMBL" id="QFXC01000013">
    <property type="protein sequence ID" value="RDH81230.1"/>
    <property type="molecule type" value="Genomic_DNA"/>
</dbReference>
<evidence type="ECO:0000256" key="3">
    <source>
        <dbReference type="ARBA" id="ARBA00022598"/>
    </source>
</evidence>
<dbReference type="UniPathway" id="UPA00028">
    <property type="reaction ID" value="UER00005"/>
</dbReference>
<feature type="binding site" evidence="8">
    <location>
        <begin position="149"/>
        <end position="152"/>
    </location>
    <ligand>
        <name>ATP</name>
        <dbReference type="ChEBI" id="CHEBI:30616"/>
    </ligand>
</feature>
<comment type="pathway">
    <text evidence="1 8">Cofactor biosynthesis; (R)-pantothenate biosynthesis; (R)-pantothenate from (R)-pantoate and beta-alanine: step 1/1.</text>
</comment>
<accession>A0A370D9I1</accession>
<feature type="binding site" evidence="8">
    <location>
        <position position="155"/>
    </location>
    <ligand>
        <name>(R)-pantoate</name>
        <dbReference type="ChEBI" id="CHEBI:15980"/>
    </ligand>
</feature>
<dbReference type="Proteomes" id="UP000254266">
    <property type="component" value="Unassembled WGS sequence"/>
</dbReference>
<comment type="caution">
    <text evidence="9">The sequence shown here is derived from an EMBL/GenBank/DDBJ whole genome shotgun (WGS) entry which is preliminary data.</text>
</comment>
<evidence type="ECO:0000256" key="1">
    <source>
        <dbReference type="ARBA" id="ARBA00004990"/>
    </source>
</evidence>
<keyword evidence="6 8" id="KW-0067">ATP-binding</keyword>
<dbReference type="Pfam" id="PF02569">
    <property type="entry name" value="Pantoate_ligase"/>
    <property type="match status" value="1"/>
</dbReference>
<comment type="subcellular location">
    <subcellularLocation>
        <location evidence="8">Cytoplasm</location>
    </subcellularLocation>
</comment>
<dbReference type="GO" id="GO:0005524">
    <property type="term" value="F:ATP binding"/>
    <property type="evidence" value="ECO:0007669"/>
    <property type="project" value="UniProtKB-KW"/>
</dbReference>
<dbReference type="NCBIfam" id="TIGR00018">
    <property type="entry name" value="panC"/>
    <property type="match status" value="1"/>
</dbReference>
<keyword evidence="10" id="KW-1185">Reference proteome</keyword>
<comment type="similarity">
    <text evidence="2 8">Belongs to the pantothenate synthetase family.</text>
</comment>
<dbReference type="FunFam" id="3.40.50.620:FF:000013">
    <property type="entry name" value="Pantothenate synthetase"/>
    <property type="match status" value="1"/>
</dbReference>
<dbReference type="HAMAP" id="MF_00158">
    <property type="entry name" value="PanC"/>
    <property type="match status" value="1"/>
</dbReference>
<evidence type="ECO:0000256" key="8">
    <source>
        <dbReference type="HAMAP-Rule" id="MF_00158"/>
    </source>
</evidence>
<dbReference type="InterPro" id="IPR014729">
    <property type="entry name" value="Rossmann-like_a/b/a_fold"/>
</dbReference>
<comment type="catalytic activity">
    <reaction evidence="7 8">
        <text>(R)-pantoate + beta-alanine + ATP = (R)-pantothenate + AMP + diphosphate + H(+)</text>
        <dbReference type="Rhea" id="RHEA:10912"/>
        <dbReference type="ChEBI" id="CHEBI:15378"/>
        <dbReference type="ChEBI" id="CHEBI:15980"/>
        <dbReference type="ChEBI" id="CHEBI:29032"/>
        <dbReference type="ChEBI" id="CHEBI:30616"/>
        <dbReference type="ChEBI" id="CHEBI:33019"/>
        <dbReference type="ChEBI" id="CHEBI:57966"/>
        <dbReference type="ChEBI" id="CHEBI:456215"/>
        <dbReference type="EC" id="6.3.2.1"/>
    </reaction>
</comment>
<dbReference type="EC" id="6.3.2.1" evidence="8"/>
<evidence type="ECO:0000256" key="2">
    <source>
        <dbReference type="ARBA" id="ARBA00009256"/>
    </source>
</evidence>
<evidence type="ECO:0000313" key="9">
    <source>
        <dbReference type="EMBL" id="RDH81230.1"/>
    </source>
</evidence>
<dbReference type="CDD" id="cd00560">
    <property type="entry name" value="PanC"/>
    <property type="match status" value="1"/>
</dbReference>
<feature type="active site" description="Proton donor" evidence="8">
    <location>
        <position position="37"/>
    </location>
</feature>
<feature type="binding site" evidence="8">
    <location>
        <begin position="186"/>
        <end position="189"/>
    </location>
    <ligand>
        <name>ATP</name>
        <dbReference type="ChEBI" id="CHEBI:30616"/>
    </ligand>
</feature>
<comment type="caution">
    <text evidence="8">Lacks conserved residue(s) required for the propagation of feature annotation.</text>
</comment>
<dbReference type="InterPro" id="IPR004821">
    <property type="entry name" value="Cyt_trans-like"/>
</dbReference>
<dbReference type="Gene3D" id="3.40.50.620">
    <property type="entry name" value="HUPs"/>
    <property type="match status" value="1"/>
</dbReference>
<keyword evidence="8" id="KW-0963">Cytoplasm</keyword>
<comment type="miscellaneous">
    <text evidence="8">The reaction proceeds by a bi uni uni bi ping pong mechanism.</text>
</comment>
<evidence type="ECO:0000256" key="4">
    <source>
        <dbReference type="ARBA" id="ARBA00022655"/>
    </source>
</evidence>
<dbReference type="PANTHER" id="PTHR21299:SF1">
    <property type="entry name" value="PANTOATE--BETA-ALANINE LIGASE"/>
    <property type="match status" value="1"/>
</dbReference>
<dbReference type="GO" id="GO:0005829">
    <property type="term" value="C:cytosol"/>
    <property type="evidence" value="ECO:0007669"/>
    <property type="project" value="TreeGrafter"/>
</dbReference>
<dbReference type="Gene3D" id="3.30.1300.10">
    <property type="entry name" value="Pantoate-beta-alanine ligase, C-terminal domain"/>
    <property type="match status" value="1"/>
</dbReference>
<name>A0A370D9I1_9GAMM</name>
<comment type="function">
    <text evidence="8">Catalyzes the condensation of pantoate with beta-alanine in an ATP-dependent reaction via a pantoyl-adenylate intermediate.</text>
</comment>
<dbReference type="InterPro" id="IPR003721">
    <property type="entry name" value="Pantoate_ligase"/>
</dbReference>
<dbReference type="InterPro" id="IPR042176">
    <property type="entry name" value="Pantoate_ligase_C"/>
</dbReference>
<evidence type="ECO:0000256" key="5">
    <source>
        <dbReference type="ARBA" id="ARBA00022741"/>
    </source>
</evidence>
<dbReference type="NCBIfam" id="TIGR00125">
    <property type="entry name" value="cyt_tran_rel"/>
    <property type="match status" value="1"/>
</dbReference>
<evidence type="ECO:0000256" key="7">
    <source>
        <dbReference type="ARBA" id="ARBA00048258"/>
    </source>
</evidence>
<dbReference type="PANTHER" id="PTHR21299">
    <property type="entry name" value="CYTIDYLATE KINASE/PANTOATE-BETA-ALANINE LIGASE"/>
    <property type="match status" value="1"/>
</dbReference>
<feature type="binding site" evidence="8">
    <location>
        <begin position="30"/>
        <end position="37"/>
    </location>
    <ligand>
        <name>ATP</name>
        <dbReference type="ChEBI" id="CHEBI:30616"/>
    </ligand>
</feature>
<evidence type="ECO:0000256" key="6">
    <source>
        <dbReference type="ARBA" id="ARBA00022840"/>
    </source>
</evidence>
<organism evidence="9 10">
    <name type="scientific">endosymbiont of Galathealinum brachiosum</name>
    <dbReference type="NCBI Taxonomy" id="2200906"/>
    <lineage>
        <taxon>Bacteria</taxon>
        <taxon>Pseudomonadati</taxon>
        <taxon>Pseudomonadota</taxon>
        <taxon>Gammaproteobacteria</taxon>
        <taxon>sulfur-oxidizing symbionts</taxon>
    </lineage>
</organism>
<comment type="subunit">
    <text evidence="8">Homodimer.</text>
</comment>
<keyword evidence="5 8" id="KW-0547">Nucleotide-binding</keyword>
<feature type="binding site" evidence="8">
    <location>
        <position position="61"/>
    </location>
    <ligand>
        <name>beta-alanine</name>
        <dbReference type="ChEBI" id="CHEBI:57966"/>
    </ligand>
</feature>
<keyword evidence="3 8" id="KW-0436">Ligase</keyword>